<protein>
    <submittedName>
        <fullName evidence="1">Uncharacterized protein</fullName>
    </submittedName>
</protein>
<proteinExistence type="predicted"/>
<reference evidence="1" key="1">
    <citation type="journal article" date="2020" name="Stud. Mycol.">
        <title>101 Dothideomycetes genomes: a test case for predicting lifestyles and emergence of pathogens.</title>
        <authorList>
            <person name="Haridas S."/>
            <person name="Albert R."/>
            <person name="Binder M."/>
            <person name="Bloem J."/>
            <person name="Labutti K."/>
            <person name="Salamov A."/>
            <person name="Andreopoulos B."/>
            <person name="Baker S."/>
            <person name="Barry K."/>
            <person name="Bills G."/>
            <person name="Bluhm B."/>
            <person name="Cannon C."/>
            <person name="Castanera R."/>
            <person name="Culley D."/>
            <person name="Daum C."/>
            <person name="Ezra D."/>
            <person name="Gonzalez J."/>
            <person name="Henrissat B."/>
            <person name="Kuo A."/>
            <person name="Liang C."/>
            <person name="Lipzen A."/>
            <person name="Lutzoni F."/>
            <person name="Magnuson J."/>
            <person name="Mondo S."/>
            <person name="Nolan M."/>
            <person name="Ohm R."/>
            <person name="Pangilinan J."/>
            <person name="Park H.-J."/>
            <person name="Ramirez L."/>
            <person name="Alfaro M."/>
            <person name="Sun H."/>
            <person name="Tritt A."/>
            <person name="Yoshinaga Y."/>
            <person name="Zwiers L.-H."/>
            <person name="Turgeon B."/>
            <person name="Goodwin S."/>
            <person name="Spatafora J."/>
            <person name="Crous P."/>
            <person name="Grigoriev I."/>
        </authorList>
    </citation>
    <scope>NUCLEOTIDE SEQUENCE</scope>
    <source>
        <strain evidence="1">ATCC 200398</strain>
    </source>
</reference>
<dbReference type="EMBL" id="MU003520">
    <property type="protein sequence ID" value="KAF2467472.1"/>
    <property type="molecule type" value="Genomic_DNA"/>
</dbReference>
<evidence type="ECO:0000313" key="1">
    <source>
        <dbReference type="EMBL" id="KAF2467472.1"/>
    </source>
</evidence>
<dbReference type="Proteomes" id="UP000799755">
    <property type="component" value="Unassembled WGS sequence"/>
</dbReference>
<gene>
    <name evidence="1" type="ORF">BDR25DRAFT_358585</name>
</gene>
<name>A0ACB6QMC6_9PLEO</name>
<sequence>MLLRWRGYPNIRRVSREGSHSESEQETRDHIHDQDDSEAIPECQPITTPTMLVFTVVTLCPRTLVAFLGGLLSPLLESLAPNLFSPSYQRTKDAADHRSTQWWSKKYTELSRPSIGDMCYLSHQRGELNPLLGNQIDFDPRERTLAGRLSTSPLLLDLRSEALFGHFEDEIKLKTKFKMMERWGEEDAENQQAGEADGGDGILEVAKSLADSGRQSCPLTKHRDSGILKDSEQACRKNSAKSTSKSGLVSAEEGSTIVEGQLESIGETGKCDFNGQQNYLKMTNVGMCLTDMIMNM</sequence>
<comment type="caution">
    <text evidence="1">The sequence shown here is derived from an EMBL/GenBank/DDBJ whole genome shotgun (WGS) entry which is preliminary data.</text>
</comment>
<evidence type="ECO:0000313" key="2">
    <source>
        <dbReference type="Proteomes" id="UP000799755"/>
    </source>
</evidence>
<keyword evidence="2" id="KW-1185">Reference proteome</keyword>
<organism evidence="1 2">
    <name type="scientific">Lindgomyces ingoldianus</name>
    <dbReference type="NCBI Taxonomy" id="673940"/>
    <lineage>
        <taxon>Eukaryota</taxon>
        <taxon>Fungi</taxon>
        <taxon>Dikarya</taxon>
        <taxon>Ascomycota</taxon>
        <taxon>Pezizomycotina</taxon>
        <taxon>Dothideomycetes</taxon>
        <taxon>Pleosporomycetidae</taxon>
        <taxon>Pleosporales</taxon>
        <taxon>Lindgomycetaceae</taxon>
        <taxon>Lindgomyces</taxon>
    </lineage>
</organism>
<accession>A0ACB6QMC6</accession>